<evidence type="ECO:0000313" key="2">
    <source>
        <dbReference type="Proteomes" id="UP000010846"/>
    </source>
</evidence>
<dbReference type="Pfam" id="PF25858">
    <property type="entry name" value="DUF7958"/>
    <property type="match status" value="1"/>
</dbReference>
<dbReference type="HOGENOM" id="CLU_072245_0_0_2"/>
<dbReference type="RefSeq" id="WP_015299564.1">
    <property type="nucleotide sequence ID" value="NC_019964.1"/>
</dbReference>
<dbReference type="Proteomes" id="UP000010846">
    <property type="component" value="Chromosome"/>
</dbReference>
<reference evidence="1" key="1">
    <citation type="submission" date="2011-09" db="EMBL/GenBank/DDBJ databases">
        <title>Complete sequence of Halovivax ruber XH-70.</title>
        <authorList>
            <consortium name="US DOE Joint Genome Institute"/>
            <person name="Lucas S."/>
            <person name="Han J."/>
            <person name="Lapidus A."/>
            <person name="Cheng J.-F."/>
            <person name="Goodwin L."/>
            <person name="Pitluck S."/>
            <person name="Peters L."/>
            <person name="Mikhailova N."/>
            <person name="Davenport K."/>
            <person name="Detter J.C."/>
            <person name="Han C."/>
            <person name="Tapia R."/>
            <person name="Land M."/>
            <person name="Hauser L."/>
            <person name="Kyrpides N."/>
            <person name="Ivanova N."/>
            <person name="Pagani I."/>
            <person name="Sproer C."/>
            <person name="Anderson I."/>
            <person name="Woyke T."/>
        </authorList>
    </citation>
    <scope>NUCLEOTIDE SEQUENCE</scope>
    <source>
        <strain evidence="1">XH-70</strain>
    </source>
</reference>
<protein>
    <submittedName>
        <fullName evidence="1">Uncharacterized protein</fullName>
    </submittedName>
</protein>
<organism evidence="1 2">
    <name type="scientific">Halovivax ruber (strain DSM 18193 / JCM 13892 / XH-70)</name>
    <dbReference type="NCBI Taxonomy" id="797302"/>
    <lineage>
        <taxon>Archaea</taxon>
        <taxon>Methanobacteriati</taxon>
        <taxon>Methanobacteriota</taxon>
        <taxon>Stenosarchaea group</taxon>
        <taxon>Halobacteria</taxon>
        <taxon>Halobacteriales</taxon>
        <taxon>Natrialbaceae</taxon>
        <taxon>Halovivax</taxon>
    </lineage>
</organism>
<proteinExistence type="predicted"/>
<name>L0I7W1_HALRX</name>
<dbReference type="KEGG" id="hru:Halru_0222"/>
<sequence length="318" mass="35796">MKAEFLGEDDKDIGVAVIDNTGEKHHIELHKADGEIYAHHCDAYADDPDNRTEAENEHNNQARRFAKYHVFCERGYDTVEHTENPAYVNAVRLVIQDLSDAEFERYFGALRQQVRSHHEDVDRPVELPAGVRAPDAVVYELDVWLGIDVPGSGLEAQARALAEAHDLDYDAGTRVTNPSDISDSDLAEWEAFGDHVVDLANPDDLELDVAAVSGIHVGYPNAQGQHEVQRADRPLDRQPDATLELMPAEPGPLDEFRAYLDHHLRCQVRDCFVGMGLLPPEAFRVIGFGKFIYARRYDHYELYPQLHLRDGDHSVVLG</sequence>
<dbReference type="OrthoDB" id="201005at2157"/>
<evidence type="ECO:0000313" key="1">
    <source>
        <dbReference type="EMBL" id="AGB14868.1"/>
    </source>
</evidence>
<dbReference type="EMBL" id="CP003050">
    <property type="protein sequence ID" value="AGB14868.1"/>
    <property type="molecule type" value="Genomic_DNA"/>
</dbReference>
<accession>L0I7W1</accession>
<gene>
    <name evidence="1" type="ordered locus">Halru_0222</name>
</gene>
<dbReference type="InterPro" id="IPR058264">
    <property type="entry name" value="DUF7958"/>
</dbReference>
<dbReference type="AlphaFoldDB" id="L0I7W1"/>
<dbReference type="GeneID" id="14377887"/>
<dbReference type="STRING" id="797302.Halru_0222"/>
<keyword evidence="2" id="KW-1185">Reference proteome</keyword>
<dbReference type="eggNOG" id="arCOG10872">
    <property type="taxonomic scope" value="Archaea"/>
</dbReference>